<proteinExistence type="predicted"/>
<protein>
    <recommendedName>
        <fullName evidence="1">Lysophospholipase NTE1-like P-loop domain-containing protein</fullName>
    </recommendedName>
</protein>
<feature type="non-terminal residue" evidence="2">
    <location>
        <position position="1"/>
    </location>
</feature>
<sequence>MGSLKPKGTAEWLKERNWCTFHHHVRCPQRVFQNINLECLNDYTDLLEPDPDPTTDFARMARFLTG</sequence>
<dbReference type="EMBL" id="CAJOBI010055879">
    <property type="protein sequence ID" value="CAF4393750.1"/>
    <property type="molecule type" value="Genomic_DNA"/>
</dbReference>
<reference evidence="2" key="1">
    <citation type="submission" date="2021-02" db="EMBL/GenBank/DDBJ databases">
        <authorList>
            <person name="Nowell W R."/>
        </authorList>
    </citation>
    <scope>NUCLEOTIDE SEQUENCE</scope>
</reference>
<accession>A0A8S2VNJ4</accession>
<evidence type="ECO:0000313" key="3">
    <source>
        <dbReference type="Proteomes" id="UP000676336"/>
    </source>
</evidence>
<name>A0A8S2VNJ4_9BILA</name>
<dbReference type="Pfam" id="PF24179">
    <property type="entry name" value="NTE_Ploop"/>
    <property type="match status" value="1"/>
</dbReference>
<dbReference type="Proteomes" id="UP000676336">
    <property type="component" value="Unassembled WGS sequence"/>
</dbReference>
<evidence type="ECO:0000313" key="2">
    <source>
        <dbReference type="EMBL" id="CAF4393750.1"/>
    </source>
</evidence>
<gene>
    <name evidence="2" type="ORF">SMN809_LOCUS30125</name>
</gene>
<comment type="caution">
    <text evidence="2">The sequence shown here is derived from an EMBL/GenBank/DDBJ whole genome shotgun (WGS) entry which is preliminary data.</text>
</comment>
<dbReference type="InterPro" id="IPR056556">
    <property type="entry name" value="NTE1_P-loop_dom"/>
</dbReference>
<evidence type="ECO:0000259" key="1">
    <source>
        <dbReference type="Pfam" id="PF24179"/>
    </source>
</evidence>
<feature type="domain" description="Lysophospholipase NTE1-like P-loop" evidence="1">
    <location>
        <begin position="4"/>
        <end position="36"/>
    </location>
</feature>
<organism evidence="2 3">
    <name type="scientific">Rotaria magnacalcarata</name>
    <dbReference type="NCBI Taxonomy" id="392030"/>
    <lineage>
        <taxon>Eukaryota</taxon>
        <taxon>Metazoa</taxon>
        <taxon>Spiralia</taxon>
        <taxon>Gnathifera</taxon>
        <taxon>Rotifera</taxon>
        <taxon>Eurotatoria</taxon>
        <taxon>Bdelloidea</taxon>
        <taxon>Philodinida</taxon>
        <taxon>Philodinidae</taxon>
        <taxon>Rotaria</taxon>
    </lineage>
</organism>
<dbReference type="AlphaFoldDB" id="A0A8S2VNJ4"/>